<dbReference type="Proteomes" id="UP000265120">
    <property type="component" value="Chromosome 19"/>
</dbReference>
<dbReference type="InParanoid" id="A0A3P8VQH6"/>
<dbReference type="GeneTree" id="ENSGT00940000174850"/>
<keyword evidence="2" id="KW-1185">Reference proteome</keyword>
<sequence>LLLSRHKNSHLTQVEVDEMLRLMCHVAAKVPPDNAVPCGIVLLVKFLSNVFLDVVLFHGLHGTVHSILLHFIRHVCIFNHCLPVRHVGSFTCR</sequence>
<dbReference type="PANTHER" id="PTHR48424:SF3">
    <property type="entry name" value="DYNEIN LIGHT CHAIN-RELATED"/>
    <property type="match status" value="1"/>
</dbReference>
<proteinExistence type="predicted"/>
<organism evidence="1 2">
    <name type="scientific">Cynoglossus semilaevis</name>
    <name type="common">Tongue sole</name>
    <dbReference type="NCBI Taxonomy" id="244447"/>
    <lineage>
        <taxon>Eukaryota</taxon>
        <taxon>Metazoa</taxon>
        <taxon>Chordata</taxon>
        <taxon>Craniata</taxon>
        <taxon>Vertebrata</taxon>
        <taxon>Euteleostomi</taxon>
        <taxon>Actinopterygii</taxon>
        <taxon>Neopterygii</taxon>
        <taxon>Teleostei</taxon>
        <taxon>Neoteleostei</taxon>
        <taxon>Acanthomorphata</taxon>
        <taxon>Carangaria</taxon>
        <taxon>Pleuronectiformes</taxon>
        <taxon>Pleuronectoidei</taxon>
        <taxon>Cynoglossidae</taxon>
        <taxon>Cynoglossinae</taxon>
        <taxon>Cynoglossus</taxon>
    </lineage>
</organism>
<evidence type="ECO:0000313" key="1">
    <source>
        <dbReference type="Ensembl" id="ENSCSEP00000015526.1"/>
    </source>
</evidence>
<dbReference type="Ensembl" id="ENSCSET00000015715.1">
    <property type="protein sequence ID" value="ENSCSEP00000015526.1"/>
    <property type="gene ID" value="ENSCSEG00000009985.1"/>
</dbReference>
<dbReference type="PANTHER" id="PTHR48424">
    <property type="entry name" value="DYNEIN LIGHT CHAIN-RELATED"/>
    <property type="match status" value="1"/>
</dbReference>
<dbReference type="AlphaFoldDB" id="A0A3P8VQH6"/>
<reference evidence="1" key="3">
    <citation type="submission" date="2025-09" db="UniProtKB">
        <authorList>
            <consortium name="Ensembl"/>
        </authorList>
    </citation>
    <scope>IDENTIFICATION</scope>
</reference>
<name>A0A3P8VQH6_CYNSE</name>
<accession>A0A3P8VQH6</accession>
<protein>
    <submittedName>
        <fullName evidence="1">Uncharacterized protein</fullName>
    </submittedName>
</protein>
<evidence type="ECO:0000313" key="2">
    <source>
        <dbReference type="Proteomes" id="UP000265120"/>
    </source>
</evidence>
<reference evidence="1 2" key="1">
    <citation type="journal article" date="2014" name="Nat. Genet.">
        <title>Whole-genome sequence of a flatfish provides insights into ZW sex chromosome evolution and adaptation to a benthic lifestyle.</title>
        <authorList>
            <person name="Chen S."/>
            <person name="Zhang G."/>
            <person name="Shao C."/>
            <person name="Huang Q."/>
            <person name="Liu G."/>
            <person name="Zhang P."/>
            <person name="Song W."/>
            <person name="An N."/>
            <person name="Chalopin D."/>
            <person name="Volff J.N."/>
            <person name="Hong Y."/>
            <person name="Li Q."/>
            <person name="Sha Z."/>
            <person name="Zhou H."/>
            <person name="Xie M."/>
            <person name="Yu Q."/>
            <person name="Liu Y."/>
            <person name="Xiang H."/>
            <person name="Wang N."/>
            <person name="Wu K."/>
            <person name="Yang C."/>
            <person name="Zhou Q."/>
            <person name="Liao X."/>
            <person name="Yang L."/>
            <person name="Hu Q."/>
            <person name="Zhang J."/>
            <person name="Meng L."/>
            <person name="Jin L."/>
            <person name="Tian Y."/>
            <person name="Lian J."/>
            <person name="Yang J."/>
            <person name="Miao G."/>
            <person name="Liu S."/>
            <person name="Liang Z."/>
            <person name="Yan F."/>
            <person name="Li Y."/>
            <person name="Sun B."/>
            <person name="Zhang H."/>
            <person name="Zhang J."/>
            <person name="Zhu Y."/>
            <person name="Du M."/>
            <person name="Zhao Y."/>
            <person name="Schartl M."/>
            <person name="Tang Q."/>
            <person name="Wang J."/>
        </authorList>
    </citation>
    <scope>NUCLEOTIDE SEQUENCE</scope>
</reference>
<dbReference type="OMA" id="VIRHICI"/>
<dbReference type="STRING" id="244447.ENSCSEP00000015526"/>
<reference evidence="1" key="2">
    <citation type="submission" date="2025-08" db="UniProtKB">
        <authorList>
            <consortium name="Ensembl"/>
        </authorList>
    </citation>
    <scope>IDENTIFICATION</scope>
</reference>